<dbReference type="InterPro" id="IPR023393">
    <property type="entry name" value="START-like_dom_sf"/>
</dbReference>
<dbReference type="Pfam" id="PF10604">
    <property type="entry name" value="Polyketide_cyc2"/>
    <property type="match status" value="1"/>
</dbReference>
<name>A0A4Q9HFU1_9SPHI</name>
<comment type="caution">
    <text evidence="2">The sequence shown here is derived from an EMBL/GenBank/DDBJ whole genome shotgun (WGS) entry which is preliminary data.</text>
</comment>
<dbReference type="Gene3D" id="3.30.530.20">
    <property type="match status" value="1"/>
</dbReference>
<evidence type="ECO:0000256" key="1">
    <source>
        <dbReference type="SAM" id="Phobius"/>
    </source>
</evidence>
<dbReference type="SUPFAM" id="SSF55961">
    <property type="entry name" value="Bet v1-like"/>
    <property type="match status" value="1"/>
</dbReference>
<gene>
    <name evidence="2" type="ORF">EYS08_04350</name>
</gene>
<evidence type="ECO:0000313" key="3">
    <source>
        <dbReference type="Proteomes" id="UP000291819"/>
    </source>
</evidence>
<accession>A0A4Q9HFU1</accession>
<dbReference type="AlphaFoldDB" id="A0A4Q9HFU1"/>
<organism evidence="2 3">
    <name type="scientific">Pedobacter kyonggii</name>
    <dbReference type="NCBI Taxonomy" id="1926871"/>
    <lineage>
        <taxon>Bacteria</taxon>
        <taxon>Pseudomonadati</taxon>
        <taxon>Bacteroidota</taxon>
        <taxon>Sphingobacteriia</taxon>
        <taxon>Sphingobacteriales</taxon>
        <taxon>Sphingobacteriaceae</taxon>
        <taxon>Pedobacter</taxon>
    </lineage>
</organism>
<dbReference type="InterPro" id="IPR019587">
    <property type="entry name" value="Polyketide_cyclase/dehydratase"/>
</dbReference>
<keyword evidence="1" id="KW-0812">Transmembrane</keyword>
<sequence length="177" mass="20116">MKFLKILLGIIVVLAIIIIGGSFFLPKSYSVNRTITINAPDSVIYKNIADYNEFYKWNAWSKMDPQAKVTITGNIAQPGHLYQWNGEKSGNGQMKINTVEINKMVDMELKFIKPMESVADTRFDIEKETNGNKVIWTMSGESKGIINKWFCLFMDNMIGKDFEDGLKSLKEKSEKGS</sequence>
<feature type="transmembrane region" description="Helical" evidence="1">
    <location>
        <begin position="6"/>
        <end position="25"/>
    </location>
</feature>
<dbReference type="OrthoDB" id="9807923at2"/>
<keyword evidence="3" id="KW-1185">Reference proteome</keyword>
<dbReference type="EMBL" id="SIXF01000003">
    <property type="protein sequence ID" value="TBO43830.1"/>
    <property type="molecule type" value="Genomic_DNA"/>
</dbReference>
<reference evidence="2 3" key="1">
    <citation type="submission" date="2019-02" db="EMBL/GenBank/DDBJ databases">
        <title>Pedobacter kyonggii whole genome sequence analysis.</title>
        <authorList>
            <person name="Dahal R.H."/>
        </authorList>
    </citation>
    <scope>NUCLEOTIDE SEQUENCE [LARGE SCALE GENOMIC DNA]</scope>
    <source>
        <strain evidence="2 3">K-4-11-1</strain>
    </source>
</reference>
<keyword evidence="1" id="KW-1133">Transmembrane helix</keyword>
<evidence type="ECO:0000313" key="2">
    <source>
        <dbReference type="EMBL" id="TBO43830.1"/>
    </source>
</evidence>
<proteinExistence type="predicted"/>
<dbReference type="CDD" id="cd07818">
    <property type="entry name" value="SRPBCC_1"/>
    <property type="match status" value="1"/>
</dbReference>
<dbReference type="RefSeq" id="WP_131028635.1">
    <property type="nucleotide sequence ID" value="NZ_SIXF01000003.1"/>
</dbReference>
<protein>
    <submittedName>
        <fullName evidence="2">Polyketide cyclase</fullName>
    </submittedName>
</protein>
<keyword evidence="1" id="KW-0472">Membrane</keyword>
<dbReference type="Proteomes" id="UP000291819">
    <property type="component" value="Unassembled WGS sequence"/>
</dbReference>